<organism evidence="2 3">
    <name type="scientific">Polyplosphaeria fusca</name>
    <dbReference type="NCBI Taxonomy" id="682080"/>
    <lineage>
        <taxon>Eukaryota</taxon>
        <taxon>Fungi</taxon>
        <taxon>Dikarya</taxon>
        <taxon>Ascomycota</taxon>
        <taxon>Pezizomycotina</taxon>
        <taxon>Dothideomycetes</taxon>
        <taxon>Pleosporomycetidae</taxon>
        <taxon>Pleosporales</taxon>
        <taxon>Tetraplosphaeriaceae</taxon>
        <taxon>Polyplosphaeria</taxon>
    </lineage>
</organism>
<proteinExistence type="predicted"/>
<dbReference type="Proteomes" id="UP000799444">
    <property type="component" value="Unassembled WGS sequence"/>
</dbReference>
<reference evidence="2" key="1">
    <citation type="journal article" date="2020" name="Stud. Mycol.">
        <title>101 Dothideomycetes genomes: a test case for predicting lifestyles and emergence of pathogens.</title>
        <authorList>
            <person name="Haridas S."/>
            <person name="Albert R."/>
            <person name="Binder M."/>
            <person name="Bloem J."/>
            <person name="Labutti K."/>
            <person name="Salamov A."/>
            <person name="Andreopoulos B."/>
            <person name="Baker S."/>
            <person name="Barry K."/>
            <person name="Bills G."/>
            <person name="Bluhm B."/>
            <person name="Cannon C."/>
            <person name="Castanera R."/>
            <person name="Culley D."/>
            <person name="Daum C."/>
            <person name="Ezra D."/>
            <person name="Gonzalez J."/>
            <person name="Henrissat B."/>
            <person name="Kuo A."/>
            <person name="Liang C."/>
            <person name="Lipzen A."/>
            <person name="Lutzoni F."/>
            <person name="Magnuson J."/>
            <person name="Mondo S."/>
            <person name="Nolan M."/>
            <person name="Ohm R."/>
            <person name="Pangilinan J."/>
            <person name="Park H.-J."/>
            <person name="Ramirez L."/>
            <person name="Alfaro M."/>
            <person name="Sun H."/>
            <person name="Tritt A."/>
            <person name="Yoshinaga Y."/>
            <person name="Zwiers L.-H."/>
            <person name="Turgeon B."/>
            <person name="Goodwin S."/>
            <person name="Spatafora J."/>
            <person name="Crous P."/>
            <person name="Grigoriev I."/>
        </authorList>
    </citation>
    <scope>NUCLEOTIDE SEQUENCE</scope>
    <source>
        <strain evidence="2">CBS 125425</strain>
    </source>
</reference>
<accession>A0A9P4QUZ4</accession>
<evidence type="ECO:0000256" key="1">
    <source>
        <dbReference type="SAM" id="Phobius"/>
    </source>
</evidence>
<keyword evidence="1" id="KW-1133">Transmembrane helix</keyword>
<keyword evidence="3" id="KW-1185">Reference proteome</keyword>
<gene>
    <name evidence="2" type="ORF">EJ04DRAFT_579138</name>
</gene>
<evidence type="ECO:0000313" key="3">
    <source>
        <dbReference type="Proteomes" id="UP000799444"/>
    </source>
</evidence>
<feature type="transmembrane region" description="Helical" evidence="1">
    <location>
        <begin position="32"/>
        <end position="54"/>
    </location>
</feature>
<protein>
    <submittedName>
        <fullName evidence="2">Uncharacterized protein</fullName>
    </submittedName>
</protein>
<dbReference type="EMBL" id="ML996196">
    <property type="protein sequence ID" value="KAF2731426.1"/>
    <property type="molecule type" value="Genomic_DNA"/>
</dbReference>
<sequence length="694" mass="77139">MSAQTTDDSTLSGWWTDYETGKSYITMKEGTAVTFSTIVAVILSMALPRLHFFVKLAAVAMYQFITSKAQGDGRLVNANAQYHLLDPAEIELQEVEPAHLGRRLRPAAGATLSTSVYEPYDIIVKGTSAENTAALFAKDLAAIIFVGRKQPGEEATWVSRLNRVLAAARQNIKQHPDTVATSILLCAFFFTVFIGYQTVAVCAGYIIGSSVVRVADPQAGAWFPEILDPVHMSNTSIFTAVNDHHTTQTFRAVAYAENCYKNDTDSSLCGIFKTSQLRYEERRNAACPFQSDMCLLGPHSAYELDTGFLDSRALGINHEHTAQFRIRKICSPLADGDDFIKATAVGNTGNRRIEYHYGDGWGIMQQGNKTFAEVVPNPAGVAEGPADYLIREIRGDMLQILGSKSPRQWRAELLSPDARVTLYFIRPTNLVYTRRSDDPIFPATVPSQHMQYGDALYSTPHQRSTILACADSIQIRHPTSKAIWHPRYQNLSQLHLPSWKNPSVLSSLRIVNISYLATEYFDSRYSGASEHFDAPLRIRDFYSSPLSTDPPQWQLECRKMFNTKLASFQLWTLGIAQGLGHDLPRARDLLADDIVGEGSVHVKGVIIHPVNGMKNIKIAELVAFLLVAFGAWVSTIETEDTVSLIWAARSVAKFWREKCGTRALKGWRMLEMAVFQDPAKGITRGRGKGKQRAT</sequence>
<comment type="caution">
    <text evidence="2">The sequence shown here is derived from an EMBL/GenBank/DDBJ whole genome shotgun (WGS) entry which is preliminary data.</text>
</comment>
<evidence type="ECO:0000313" key="2">
    <source>
        <dbReference type="EMBL" id="KAF2731426.1"/>
    </source>
</evidence>
<keyword evidence="1" id="KW-0472">Membrane</keyword>
<dbReference type="OrthoDB" id="3540210at2759"/>
<name>A0A9P4QUZ4_9PLEO</name>
<keyword evidence="1" id="KW-0812">Transmembrane</keyword>
<feature type="transmembrane region" description="Helical" evidence="1">
    <location>
        <begin position="179"/>
        <end position="207"/>
    </location>
</feature>
<dbReference type="AlphaFoldDB" id="A0A9P4QUZ4"/>